<keyword evidence="2" id="KW-1185">Reference proteome</keyword>
<reference evidence="1" key="1">
    <citation type="submission" date="2020-05" db="EMBL/GenBank/DDBJ databases">
        <title>Large-scale comparative analyses of tick genomes elucidate their genetic diversity and vector capacities.</title>
        <authorList>
            <person name="Jia N."/>
            <person name="Wang J."/>
            <person name="Shi W."/>
            <person name="Du L."/>
            <person name="Sun Y."/>
            <person name="Zhan W."/>
            <person name="Jiang J."/>
            <person name="Wang Q."/>
            <person name="Zhang B."/>
            <person name="Ji P."/>
            <person name="Sakyi L.B."/>
            <person name="Cui X."/>
            <person name="Yuan T."/>
            <person name="Jiang B."/>
            <person name="Yang W."/>
            <person name="Lam T.T.-Y."/>
            <person name="Chang Q."/>
            <person name="Ding S."/>
            <person name="Wang X."/>
            <person name="Zhu J."/>
            <person name="Ruan X."/>
            <person name="Zhao L."/>
            <person name="Wei J."/>
            <person name="Que T."/>
            <person name="Du C."/>
            <person name="Cheng J."/>
            <person name="Dai P."/>
            <person name="Han X."/>
            <person name="Huang E."/>
            <person name="Gao Y."/>
            <person name="Liu J."/>
            <person name="Shao H."/>
            <person name="Ye R."/>
            <person name="Li L."/>
            <person name="Wei W."/>
            <person name="Wang X."/>
            <person name="Wang C."/>
            <person name="Yang T."/>
            <person name="Huo Q."/>
            <person name="Li W."/>
            <person name="Guo W."/>
            <person name="Chen H."/>
            <person name="Zhou L."/>
            <person name="Ni X."/>
            <person name="Tian J."/>
            <person name="Zhou Y."/>
            <person name="Sheng Y."/>
            <person name="Liu T."/>
            <person name="Pan Y."/>
            <person name="Xia L."/>
            <person name="Li J."/>
            <person name="Zhao F."/>
            <person name="Cao W."/>
        </authorList>
    </citation>
    <scope>NUCLEOTIDE SEQUENCE</scope>
    <source>
        <strain evidence="1">Hyas-2018</strain>
    </source>
</reference>
<evidence type="ECO:0000313" key="1">
    <source>
        <dbReference type="EMBL" id="KAH6936389.1"/>
    </source>
</evidence>
<comment type="caution">
    <text evidence="1">The sequence shown here is derived from an EMBL/GenBank/DDBJ whole genome shotgun (WGS) entry which is preliminary data.</text>
</comment>
<organism evidence="1 2">
    <name type="scientific">Hyalomma asiaticum</name>
    <name type="common">Tick</name>
    <dbReference type="NCBI Taxonomy" id="266040"/>
    <lineage>
        <taxon>Eukaryota</taxon>
        <taxon>Metazoa</taxon>
        <taxon>Ecdysozoa</taxon>
        <taxon>Arthropoda</taxon>
        <taxon>Chelicerata</taxon>
        <taxon>Arachnida</taxon>
        <taxon>Acari</taxon>
        <taxon>Parasitiformes</taxon>
        <taxon>Ixodida</taxon>
        <taxon>Ixodoidea</taxon>
        <taxon>Ixodidae</taxon>
        <taxon>Hyalomminae</taxon>
        <taxon>Hyalomma</taxon>
    </lineage>
</organism>
<dbReference type="EMBL" id="CM023483">
    <property type="protein sequence ID" value="KAH6936389.1"/>
    <property type="molecule type" value="Genomic_DNA"/>
</dbReference>
<gene>
    <name evidence="1" type="ORF">HPB50_016449</name>
</gene>
<evidence type="ECO:0000313" key="2">
    <source>
        <dbReference type="Proteomes" id="UP000821845"/>
    </source>
</evidence>
<protein>
    <submittedName>
        <fullName evidence="1">Uncharacterized protein</fullName>
    </submittedName>
</protein>
<name>A0ACB7SR37_HYAAI</name>
<proteinExistence type="predicted"/>
<accession>A0ACB7SR37</accession>
<sequence length="118" mass="13102">MGAKVLLVAASPQTRSYNVATEEMGGWYKGRRGHPHSSLREASQVRPFQFILAFFRFRRQQRLRRFSAAPSCARRARAPRGRPSVAPVLASPTAATTLAPESRFLANAPFPLPFPVHS</sequence>
<dbReference type="Proteomes" id="UP000821845">
    <property type="component" value="Chromosome 3"/>
</dbReference>